<evidence type="ECO:0000256" key="1">
    <source>
        <dbReference type="ARBA" id="ARBA00004123"/>
    </source>
</evidence>
<accession>A0ABQ5JE04</accession>
<dbReference type="Proteomes" id="UP001151760">
    <property type="component" value="Unassembled WGS sequence"/>
</dbReference>
<feature type="domain" description="MADS-box" evidence="6">
    <location>
        <begin position="1"/>
        <end position="50"/>
    </location>
</feature>
<gene>
    <name evidence="7" type="ORF">Tco_1132666</name>
</gene>
<evidence type="ECO:0000256" key="3">
    <source>
        <dbReference type="ARBA" id="ARBA00023125"/>
    </source>
</evidence>
<dbReference type="InterPro" id="IPR050142">
    <property type="entry name" value="MADS-box/MEF2_TF"/>
</dbReference>
<evidence type="ECO:0000313" key="7">
    <source>
        <dbReference type="EMBL" id="GJU10270.1"/>
    </source>
</evidence>
<keyword evidence="4" id="KW-0804">Transcription</keyword>
<keyword evidence="3" id="KW-0238">DNA-binding</keyword>
<evidence type="ECO:0000256" key="4">
    <source>
        <dbReference type="ARBA" id="ARBA00023163"/>
    </source>
</evidence>
<keyword evidence="2" id="KW-0805">Transcription regulation</keyword>
<dbReference type="Gene3D" id="3.40.1810.10">
    <property type="entry name" value="Transcription factor, MADS-box"/>
    <property type="match status" value="1"/>
</dbReference>
<comment type="caution">
    <text evidence="7">The sequence shown here is derived from an EMBL/GenBank/DDBJ whole genome shotgun (WGS) entry which is preliminary data.</text>
</comment>
<dbReference type="SMART" id="SM00432">
    <property type="entry name" value="MADS"/>
    <property type="match status" value="1"/>
</dbReference>
<keyword evidence="5" id="KW-0539">Nucleus</keyword>
<reference evidence="7" key="1">
    <citation type="journal article" date="2022" name="Int. J. Mol. Sci.">
        <title>Draft Genome of Tanacetum Coccineum: Genomic Comparison of Closely Related Tanacetum-Family Plants.</title>
        <authorList>
            <person name="Yamashiro T."/>
            <person name="Shiraishi A."/>
            <person name="Nakayama K."/>
            <person name="Satake H."/>
        </authorList>
    </citation>
    <scope>NUCLEOTIDE SEQUENCE</scope>
</reference>
<dbReference type="InterPro" id="IPR002100">
    <property type="entry name" value="TF_MADSbox"/>
</dbReference>
<keyword evidence="8" id="KW-1185">Reference proteome</keyword>
<reference evidence="7" key="2">
    <citation type="submission" date="2022-01" db="EMBL/GenBank/DDBJ databases">
        <authorList>
            <person name="Yamashiro T."/>
            <person name="Shiraishi A."/>
            <person name="Satake H."/>
            <person name="Nakayama K."/>
        </authorList>
    </citation>
    <scope>NUCLEOTIDE SEQUENCE</scope>
</reference>
<evidence type="ECO:0000313" key="8">
    <source>
        <dbReference type="Proteomes" id="UP001151760"/>
    </source>
</evidence>
<proteinExistence type="predicted"/>
<dbReference type="SUPFAM" id="SSF55455">
    <property type="entry name" value="SRF-like"/>
    <property type="match status" value="1"/>
</dbReference>
<dbReference type="PRINTS" id="PR00404">
    <property type="entry name" value="MADSDOMAIN"/>
</dbReference>
<sequence>MGRVKVSMELINDSKKRKITFLRRKEGLIKKARELSTLCDVNVSMIICSDHQEGPEIFPQDHVKLSDVINAYKRKRVSDPGKIKPYSLCDFFKDRKNKIEGELAKAKKSNLEDKYPTSFKILDNSSEVQLRDFACELGMKLNQVMPLLKHNPITTMTHFDYNNNDNTSIMSNSHVESSGASITNVDNGFYPIMPMGQNVFGIDQRLMQALNPNSMKSGVINDCYDRPNFDLKREMMHQLEQPQYRNMQQFISSSFFPCVCKLFYISI</sequence>
<dbReference type="PROSITE" id="PS50066">
    <property type="entry name" value="MADS_BOX_2"/>
    <property type="match status" value="1"/>
</dbReference>
<dbReference type="CDD" id="cd00120">
    <property type="entry name" value="MADS"/>
    <property type="match status" value="1"/>
</dbReference>
<comment type="subcellular location">
    <subcellularLocation>
        <location evidence="1">Nucleus</location>
    </subcellularLocation>
</comment>
<organism evidence="7 8">
    <name type="scientific">Tanacetum coccineum</name>
    <dbReference type="NCBI Taxonomy" id="301880"/>
    <lineage>
        <taxon>Eukaryota</taxon>
        <taxon>Viridiplantae</taxon>
        <taxon>Streptophyta</taxon>
        <taxon>Embryophyta</taxon>
        <taxon>Tracheophyta</taxon>
        <taxon>Spermatophyta</taxon>
        <taxon>Magnoliopsida</taxon>
        <taxon>eudicotyledons</taxon>
        <taxon>Gunneridae</taxon>
        <taxon>Pentapetalae</taxon>
        <taxon>asterids</taxon>
        <taxon>campanulids</taxon>
        <taxon>Asterales</taxon>
        <taxon>Asteraceae</taxon>
        <taxon>Asteroideae</taxon>
        <taxon>Anthemideae</taxon>
        <taxon>Anthemidinae</taxon>
        <taxon>Tanacetum</taxon>
    </lineage>
</organism>
<dbReference type="PANTHER" id="PTHR48019">
    <property type="entry name" value="SERUM RESPONSE FACTOR HOMOLOG"/>
    <property type="match status" value="1"/>
</dbReference>
<protein>
    <submittedName>
        <fullName evidence="7">Transcription factor, MADS-box</fullName>
    </submittedName>
</protein>
<name>A0ABQ5JE04_9ASTR</name>
<dbReference type="InterPro" id="IPR036879">
    <property type="entry name" value="TF_MADSbox_sf"/>
</dbReference>
<evidence type="ECO:0000256" key="2">
    <source>
        <dbReference type="ARBA" id="ARBA00023015"/>
    </source>
</evidence>
<evidence type="ECO:0000259" key="6">
    <source>
        <dbReference type="PROSITE" id="PS50066"/>
    </source>
</evidence>
<dbReference type="Pfam" id="PF00319">
    <property type="entry name" value="SRF-TF"/>
    <property type="match status" value="1"/>
</dbReference>
<dbReference type="EMBL" id="BQNB010021808">
    <property type="protein sequence ID" value="GJU10270.1"/>
    <property type="molecule type" value="Genomic_DNA"/>
</dbReference>
<evidence type="ECO:0000256" key="5">
    <source>
        <dbReference type="ARBA" id="ARBA00023242"/>
    </source>
</evidence>